<organism evidence="1 2">
    <name type="scientific">Petrolisthes manimaculis</name>
    <dbReference type="NCBI Taxonomy" id="1843537"/>
    <lineage>
        <taxon>Eukaryota</taxon>
        <taxon>Metazoa</taxon>
        <taxon>Ecdysozoa</taxon>
        <taxon>Arthropoda</taxon>
        <taxon>Crustacea</taxon>
        <taxon>Multicrustacea</taxon>
        <taxon>Malacostraca</taxon>
        <taxon>Eumalacostraca</taxon>
        <taxon>Eucarida</taxon>
        <taxon>Decapoda</taxon>
        <taxon>Pleocyemata</taxon>
        <taxon>Anomura</taxon>
        <taxon>Galatheoidea</taxon>
        <taxon>Porcellanidae</taxon>
        <taxon>Petrolisthes</taxon>
    </lineage>
</organism>
<keyword evidence="2" id="KW-1185">Reference proteome</keyword>
<dbReference type="Proteomes" id="UP001292094">
    <property type="component" value="Unassembled WGS sequence"/>
</dbReference>
<evidence type="ECO:0000313" key="2">
    <source>
        <dbReference type="Proteomes" id="UP001292094"/>
    </source>
</evidence>
<name>A0AAE1PVF4_9EUCA</name>
<protein>
    <submittedName>
        <fullName evidence="1">Uncharacterized protein</fullName>
    </submittedName>
</protein>
<proteinExistence type="predicted"/>
<sequence length="125" mass="13726">MAGIINSSIPNDAASGKVGLLYPGFLKADDRNLPRVDLFMLVDFFRRLQHPTMKQVKLQRSTGEDYGDDAVGYVQLKRASGICEVTARITPEHKTTSKPLVSEEDADCWTFILLAALIGLGTNLT</sequence>
<evidence type="ECO:0000313" key="1">
    <source>
        <dbReference type="EMBL" id="KAK4313717.1"/>
    </source>
</evidence>
<dbReference type="AlphaFoldDB" id="A0AAE1PVF4"/>
<gene>
    <name evidence="1" type="ORF">Pmani_014940</name>
</gene>
<accession>A0AAE1PVF4</accession>
<comment type="caution">
    <text evidence="1">The sequence shown here is derived from an EMBL/GenBank/DDBJ whole genome shotgun (WGS) entry which is preliminary data.</text>
</comment>
<dbReference type="EMBL" id="JAWZYT010001275">
    <property type="protein sequence ID" value="KAK4313717.1"/>
    <property type="molecule type" value="Genomic_DNA"/>
</dbReference>
<reference evidence="1" key="1">
    <citation type="submission" date="2023-11" db="EMBL/GenBank/DDBJ databases">
        <title>Genome assemblies of two species of porcelain crab, Petrolisthes cinctipes and Petrolisthes manimaculis (Anomura: Porcellanidae).</title>
        <authorList>
            <person name="Angst P."/>
        </authorList>
    </citation>
    <scope>NUCLEOTIDE SEQUENCE</scope>
    <source>
        <strain evidence="1">PB745_02</strain>
        <tissue evidence="1">Gill</tissue>
    </source>
</reference>